<comment type="similarity">
    <text evidence="1">Belongs to the ParB family.</text>
</comment>
<evidence type="ECO:0000313" key="4">
    <source>
        <dbReference type="Proteomes" id="UP001143370"/>
    </source>
</evidence>
<reference evidence="3" key="1">
    <citation type="journal article" date="2014" name="Int. J. Syst. Evol. Microbiol.">
        <title>Complete genome sequence of Corynebacterium casei LMG S-19264T (=DSM 44701T), isolated from a smear-ripened cheese.</title>
        <authorList>
            <consortium name="US DOE Joint Genome Institute (JGI-PGF)"/>
            <person name="Walter F."/>
            <person name="Albersmeier A."/>
            <person name="Kalinowski J."/>
            <person name="Ruckert C."/>
        </authorList>
    </citation>
    <scope>NUCLEOTIDE SEQUENCE</scope>
    <source>
        <strain evidence="3">VKM B-2484</strain>
    </source>
</reference>
<dbReference type="SMART" id="SM00470">
    <property type="entry name" value="ParB"/>
    <property type="match status" value="1"/>
</dbReference>
<organism evidence="3 4">
    <name type="scientific">Ancylobacter dichloromethanicus</name>
    <dbReference type="NCBI Taxonomy" id="518825"/>
    <lineage>
        <taxon>Bacteria</taxon>
        <taxon>Pseudomonadati</taxon>
        <taxon>Pseudomonadota</taxon>
        <taxon>Alphaproteobacteria</taxon>
        <taxon>Hyphomicrobiales</taxon>
        <taxon>Xanthobacteraceae</taxon>
        <taxon>Ancylobacter</taxon>
    </lineage>
</organism>
<dbReference type="Gene3D" id="1.10.10.2830">
    <property type="match status" value="1"/>
</dbReference>
<dbReference type="GO" id="GO:0005694">
    <property type="term" value="C:chromosome"/>
    <property type="evidence" value="ECO:0007669"/>
    <property type="project" value="TreeGrafter"/>
</dbReference>
<dbReference type="EMBL" id="BSFJ01000002">
    <property type="protein sequence ID" value="GLK70209.1"/>
    <property type="molecule type" value="Genomic_DNA"/>
</dbReference>
<dbReference type="NCBIfam" id="TIGR03454">
    <property type="entry name" value="partition_RepB"/>
    <property type="match status" value="1"/>
</dbReference>
<reference evidence="3" key="2">
    <citation type="submission" date="2023-01" db="EMBL/GenBank/DDBJ databases">
        <authorList>
            <person name="Sun Q."/>
            <person name="Evtushenko L."/>
        </authorList>
    </citation>
    <scope>NUCLEOTIDE SEQUENCE</scope>
    <source>
        <strain evidence="3">VKM B-2484</strain>
    </source>
</reference>
<dbReference type="CDD" id="cd16405">
    <property type="entry name" value="RepB_like_N"/>
    <property type="match status" value="1"/>
</dbReference>
<dbReference type="Proteomes" id="UP001143370">
    <property type="component" value="Unassembled WGS sequence"/>
</dbReference>
<dbReference type="InterPro" id="IPR037972">
    <property type="entry name" value="RepB_N"/>
</dbReference>
<evidence type="ECO:0000259" key="2">
    <source>
        <dbReference type="SMART" id="SM00470"/>
    </source>
</evidence>
<sequence>MARKGLFSASPEKKLTAVNSDDAPAVPQRVSPPAFATRGALGAVTRSIDELAARADAARDLEARLTAGETVIDVDPDIIDPPFIADRLSHDDDADFRTLVAAIEARGQDSPVLVRPHPKESGRYQLAFGRRRWRACKVLGRQVRAVVKKLSDRDLVLAQGQENSARANLSFIERALFAWRLEEGGYDRETIMSALTVDKTVVSRMISVVKKIPLAIIEAIGSAPTTGRDRWVELATAFEAGVDIEQVTDFLASADVQAASSDERFDLVFGLISNPPVPEEPAARAVAKKAHGQYWSTPAGVRVARVSSTDRAFVLSIDKRNAPGFGDFLLTQMDRLFETYSNEKKED</sequence>
<proteinExistence type="inferred from homology"/>
<dbReference type="Pfam" id="PF07506">
    <property type="entry name" value="RepB"/>
    <property type="match status" value="1"/>
</dbReference>
<evidence type="ECO:0000313" key="3">
    <source>
        <dbReference type="EMBL" id="GLK70209.1"/>
    </source>
</evidence>
<gene>
    <name evidence="3" type="ORF">GCM10017643_03240</name>
</gene>
<accession>A0A9W6MX61</accession>
<dbReference type="Gene3D" id="3.90.1530.30">
    <property type="match status" value="1"/>
</dbReference>
<dbReference type="InterPro" id="IPR036086">
    <property type="entry name" value="ParB/Sulfiredoxin_sf"/>
</dbReference>
<dbReference type="AlphaFoldDB" id="A0A9W6MX61"/>
<dbReference type="SUPFAM" id="SSF110849">
    <property type="entry name" value="ParB/Sulfiredoxin"/>
    <property type="match status" value="1"/>
</dbReference>
<dbReference type="GO" id="GO:0007059">
    <property type="term" value="P:chromosome segregation"/>
    <property type="evidence" value="ECO:0007669"/>
    <property type="project" value="TreeGrafter"/>
</dbReference>
<comment type="caution">
    <text evidence="3">The sequence shown here is derived from an EMBL/GenBank/DDBJ whole genome shotgun (WGS) entry which is preliminary data.</text>
</comment>
<name>A0A9W6MX61_9HYPH</name>
<dbReference type="InterPro" id="IPR003115">
    <property type="entry name" value="ParB_N"/>
</dbReference>
<dbReference type="InterPro" id="IPR050336">
    <property type="entry name" value="Chromosome_partition/occlusion"/>
</dbReference>
<feature type="domain" description="ParB-like N-terminal" evidence="2">
    <location>
        <begin position="72"/>
        <end position="164"/>
    </location>
</feature>
<dbReference type="InterPro" id="IPR017819">
    <property type="entry name" value="Plasmid_partition_RepB"/>
</dbReference>
<dbReference type="GO" id="GO:0003677">
    <property type="term" value="F:DNA binding"/>
    <property type="evidence" value="ECO:0007669"/>
    <property type="project" value="InterPro"/>
</dbReference>
<dbReference type="InterPro" id="IPR011111">
    <property type="entry name" value="Plasmid_RepB"/>
</dbReference>
<keyword evidence="4" id="KW-1185">Reference proteome</keyword>
<dbReference type="PANTHER" id="PTHR33375:SF1">
    <property type="entry name" value="CHROMOSOME-PARTITIONING PROTEIN PARB-RELATED"/>
    <property type="match status" value="1"/>
</dbReference>
<dbReference type="Pfam" id="PF02195">
    <property type="entry name" value="ParB_N"/>
    <property type="match status" value="1"/>
</dbReference>
<protein>
    <submittedName>
        <fullName evidence="3">Plasmid partitioning protein RepB</fullName>
    </submittedName>
</protein>
<evidence type="ECO:0000256" key="1">
    <source>
        <dbReference type="ARBA" id="ARBA00006295"/>
    </source>
</evidence>
<dbReference type="NCBIfam" id="TIGR00180">
    <property type="entry name" value="parB_part"/>
    <property type="match status" value="1"/>
</dbReference>
<dbReference type="PANTHER" id="PTHR33375">
    <property type="entry name" value="CHROMOSOME-PARTITIONING PROTEIN PARB-RELATED"/>
    <property type="match status" value="1"/>
</dbReference>
<dbReference type="RefSeq" id="WP_213375196.1">
    <property type="nucleotide sequence ID" value="NZ_BSFJ01000002.1"/>
</dbReference>
<dbReference type="SUPFAM" id="SSF109709">
    <property type="entry name" value="KorB DNA-binding domain-like"/>
    <property type="match status" value="1"/>
</dbReference>
<dbReference type="InterPro" id="IPR004437">
    <property type="entry name" value="ParB/RepB/Spo0J"/>
</dbReference>